<dbReference type="Proteomes" id="UP000003763">
    <property type="component" value="Unassembled WGS sequence"/>
</dbReference>
<dbReference type="PATRIC" id="fig|742733.3.peg.3911"/>
<dbReference type="InterPro" id="IPR001296">
    <property type="entry name" value="Glyco_trans_1"/>
</dbReference>
<dbReference type="RefSeq" id="WP_007865153.1">
    <property type="nucleotide sequence ID" value="NZ_JH376424.1"/>
</dbReference>
<dbReference type="EMBL" id="ADLJ01000029">
    <property type="protein sequence ID" value="EHE97665.1"/>
    <property type="molecule type" value="Genomic_DNA"/>
</dbReference>
<dbReference type="HOGENOM" id="CLU_058587_0_0_9"/>
<gene>
    <name evidence="3" type="ORF">HMPREF9469_03769</name>
</gene>
<dbReference type="eggNOG" id="COG0438">
    <property type="taxonomic scope" value="Bacteria"/>
</dbReference>
<accession>G5HMF7</accession>
<dbReference type="GO" id="GO:0016757">
    <property type="term" value="F:glycosyltransferase activity"/>
    <property type="evidence" value="ECO:0007669"/>
    <property type="project" value="InterPro"/>
</dbReference>
<keyword evidence="1" id="KW-0808">Transferase</keyword>
<evidence type="ECO:0000313" key="3">
    <source>
        <dbReference type="EMBL" id="EHE97665.1"/>
    </source>
</evidence>
<name>G5HMF7_9FIRM</name>
<evidence type="ECO:0000256" key="1">
    <source>
        <dbReference type="ARBA" id="ARBA00022679"/>
    </source>
</evidence>
<reference evidence="3 4" key="1">
    <citation type="submission" date="2011-08" db="EMBL/GenBank/DDBJ databases">
        <title>The Genome Sequence of Clostridium citroniae WAL-17108.</title>
        <authorList>
            <consortium name="The Broad Institute Genome Sequencing Platform"/>
            <person name="Earl A."/>
            <person name="Ward D."/>
            <person name="Feldgarden M."/>
            <person name="Gevers D."/>
            <person name="Finegold S.M."/>
            <person name="Summanen P.H."/>
            <person name="Molitoris D.R."/>
            <person name="Vaisanen M.L."/>
            <person name="Daigneault M."/>
            <person name="Allen-Vercoe E."/>
            <person name="Young S.K."/>
            <person name="Zeng Q."/>
            <person name="Gargeya S."/>
            <person name="Fitzgerald M."/>
            <person name="Haas B."/>
            <person name="Abouelleil A."/>
            <person name="Alvarado L."/>
            <person name="Arachchi H.M."/>
            <person name="Berlin A."/>
            <person name="Brown A."/>
            <person name="Chapman S.B."/>
            <person name="Chen Z."/>
            <person name="Dunbar C."/>
            <person name="Freedman E."/>
            <person name="Gearin G."/>
            <person name="Gellesch M."/>
            <person name="Goldberg J."/>
            <person name="Griggs A."/>
            <person name="Gujja S."/>
            <person name="Heiman D."/>
            <person name="Howarth C."/>
            <person name="Larson L."/>
            <person name="Lui A."/>
            <person name="MacDonald P.J.P."/>
            <person name="Montmayeur A."/>
            <person name="Murphy C."/>
            <person name="Neiman D."/>
            <person name="Pearson M."/>
            <person name="Priest M."/>
            <person name="Roberts A."/>
            <person name="Saif S."/>
            <person name="Shea T."/>
            <person name="Shenoy N."/>
            <person name="Sisk P."/>
            <person name="Stolte C."/>
            <person name="Sykes S."/>
            <person name="Wortman J."/>
            <person name="Nusbaum C."/>
            <person name="Birren B."/>
        </authorList>
    </citation>
    <scope>NUCLEOTIDE SEQUENCE [LARGE SCALE GENOMIC DNA]</scope>
    <source>
        <strain evidence="3 4">WAL-17108</strain>
    </source>
</reference>
<evidence type="ECO:0000259" key="2">
    <source>
        <dbReference type="Pfam" id="PF00534"/>
    </source>
</evidence>
<dbReference type="GO" id="GO:0009103">
    <property type="term" value="P:lipopolysaccharide biosynthetic process"/>
    <property type="evidence" value="ECO:0007669"/>
    <property type="project" value="TreeGrafter"/>
</dbReference>
<evidence type="ECO:0000313" key="4">
    <source>
        <dbReference type="Proteomes" id="UP000003763"/>
    </source>
</evidence>
<comment type="caution">
    <text evidence="3">The sequence shown here is derived from an EMBL/GenBank/DDBJ whole genome shotgun (WGS) entry which is preliminary data.</text>
</comment>
<dbReference type="AlphaFoldDB" id="G5HMF7"/>
<protein>
    <recommendedName>
        <fullName evidence="2">Glycosyl transferase family 1 domain-containing protein</fullName>
    </recommendedName>
</protein>
<sequence length="390" mass="45113">MKLTFVHDGTLKYDKEGNYYGTAVTPYSLSRYKYMSDDIIVVIRTYPFKEGESRDRYMLIPSEYKIQHVSNYMSVKGILFDRSKVRKELEETIRSSDLVICRFSGETGKIAADICHKIGKPYIVECVGCAWDSYWNYNVKGKVIALYQFLDQKRLIRKAPYVIYVTDEFLQRRYPTNGKWIPASNVELLPMNQSNLSNRIHKIKSETSKPVLTVGTAAAINVKYKGQAYVIEAMSILKKEGLRFKYQLIGSGNKGYLYNIVKKYGVEDDVEFLGTIPHEKVFEWVDALDLYIQPSNQEGLPRALIEAMSRGCPAIGSTTAGIPELLDKQAIFMRKKVNELVEVLRRMVNPSVRLEHAEKNYNAALRYQREEIYARRNKFFDMVMKENKLR</sequence>
<organism evidence="3 4">
    <name type="scientific">[Clostridium] citroniae WAL-17108</name>
    <dbReference type="NCBI Taxonomy" id="742733"/>
    <lineage>
        <taxon>Bacteria</taxon>
        <taxon>Bacillati</taxon>
        <taxon>Bacillota</taxon>
        <taxon>Clostridia</taxon>
        <taxon>Lachnospirales</taxon>
        <taxon>Lachnospiraceae</taxon>
        <taxon>Enterocloster</taxon>
    </lineage>
</organism>
<dbReference type="PANTHER" id="PTHR46401:SF2">
    <property type="entry name" value="GLYCOSYLTRANSFERASE WBBK-RELATED"/>
    <property type="match status" value="1"/>
</dbReference>
<dbReference type="PANTHER" id="PTHR46401">
    <property type="entry name" value="GLYCOSYLTRANSFERASE WBBK-RELATED"/>
    <property type="match status" value="1"/>
</dbReference>
<proteinExistence type="predicted"/>
<dbReference type="Gene3D" id="3.40.50.2000">
    <property type="entry name" value="Glycogen Phosphorylase B"/>
    <property type="match status" value="2"/>
</dbReference>
<dbReference type="CDD" id="cd03801">
    <property type="entry name" value="GT4_PimA-like"/>
    <property type="match status" value="1"/>
</dbReference>
<dbReference type="SUPFAM" id="SSF53756">
    <property type="entry name" value="UDP-Glycosyltransferase/glycogen phosphorylase"/>
    <property type="match status" value="1"/>
</dbReference>
<dbReference type="Pfam" id="PF00534">
    <property type="entry name" value="Glycos_transf_1"/>
    <property type="match status" value="1"/>
</dbReference>
<feature type="domain" description="Glycosyl transferase family 1" evidence="2">
    <location>
        <begin position="222"/>
        <end position="351"/>
    </location>
</feature>